<keyword evidence="4" id="KW-0238">DNA-binding</keyword>
<dbReference type="PROSITE" id="PS50045">
    <property type="entry name" value="SIGMA54_INTERACT_4"/>
    <property type="match status" value="1"/>
</dbReference>
<evidence type="ECO:0000256" key="4">
    <source>
        <dbReference type="ARBA" id="ARBA00023125"/>
    </source>
</evidence>
<gene>
    <name evidence="7" type="ORF">HH212_21920</name>
</gene>
<dbReference type="RefSeq" id="WP_170204438.1">
    <property type="nucleotide sequence ID" value="NZ_CP051685.1"/>
</dbReference>
<dbReference type="SUPFAM" id="SSF52540">
    <property type="entry name" value="P-loop containing nucleoside triphosphate hydrolases"/>
    <property type="match status" value="1"/>
</dbReference>
<evidence type="ECO:0000256" key="3">
    <source>
        <dbReference type="ARBA" id="ARBA00023015"/>
    </source>
</evidence>
<name>A0A7Z2ZU71_9BURK</name>
<dbReference type="Proteomes" id="UP000502415">
    <property type="component" value="Chromosome"/>
</dbReference>
<keyword evidence="2" id="KW-0067">ATP-binding</keyword>
<dbReference type="InterPro" id="IPR009057">
    <property type="entry name" value="Homeodomain-like_sf"/>
</dbReference>
<evidence type="ECO:0000313" key="8">
    <source>
        <dbReference type="Proteomes" id="UP000502415"/>
    </source>
</evidence>
<dbReference type="Gene3D" id="1.10.10.60">
    <property type="entry name" value="Homeodomain-like"/>
    <property type="match status" value="1"/>
</dbReference>
<dbReference type="EMBL" id="CP051685">
    <property type="protein sequence ID" value="QJE02351.1"/>
    <property type="molecule type" value="Genomic_DNA"/>
</dbReference>
<dbReference type="Pfam" id="PF00158">
    <property type="entry name" value="Sigma54_activat"/>
    <property type="match status" value="1"/>
</dbReference>
<dbReference type="InterPro" id="IPR002078">
    <property type="entry name" value="Sigma_54_int"/>
</dbReference>
<dbReference type="Pfam" id="PF25601">
    <property type="entry name" value="AAA_lid_14"/>
    <property type="match status" value="1"/>
</dbReference>
<evidence type="ECO:0000256" key="1">
    <source>
        <dbReference type="ARBA" id="ARBA00022741"/>
    </source>
</evidence>
<keyword evidence="8" id="KW-1185">Reference proteome</keyword>
<evidence type="ECO:0000256" key="5">
    <source>
        <dbReference type="ARBA" id="ARBA00023163"/>
    </source>
</evidence>
<dbReference type="GO" id="GO:0005524">
    <property type="term" value="F:ATP binding"/>
    <property type="evidence" value="ECO:0007669"/>
    <property type="project" value="UniProtKB-KW"/>
</dbReference>
<keyword evidence="1" id="KW-0547">Nucleotide-binding</keyword>
<dbReference type="InterPro" id="IPR025944">
    <property type="entry name" value="Sigma_54_int_dom_CS"/>
</dbReference>
<dbReference type="InterPro" id="IPR058031">
    <property type="entry name" value="AAA_lid_NorR"/>
</dbReference>
<dbReference type="InterPro" id="IPR025943">
    <property type="entry name" value="Sigma_54_int_dom_ATP-bd_2"/>
</dbReference>
<dbReference type="SUPFAM" id="SSF46689">
    <property type="entry name" value="Homeodomain-like"/>
    <property type="match status" value="1"/>
</dbReference>
<keyword evidence="3" id="KW-0805">Transcription regulation</keyword>
<evidence type="ECO:0000259" key="6">
    <source>
        <dbReference type="PROSITE" id="PS50045"/>
    </source>
</evidence>
<sequence length="445" mass="49292">MTRKRLLCIAPDELNATALLADAMHDWEIRSVSSLADAGRELRDNHRYVVGLLMHDRELQRPGEIDAFLRRHSQMQWVGAFRSRDLDNAACRDLVVEHLCDYHTFPVDPVRMAHTLGHAHGWAMLRRRPQAGLAAPDGASPLVGNCDAIVRLRAQIDRVAKVAAPVLIWGESGSGKELTAQAVHAQSDRADGPFVPINCGAISPSLIHSELFGYERGAFTGATKGKAGLIESANGGTLFLDEIGDLPKDMQVNLLRFLQEQTISRVGSTRSIRVDVRVVAASHVQLQKAVASGAFREDLYYRLAVLPVTVPPLRERRDDLPLLAEHFFKLYGDEKSPRLKGFSNRAIEAILEHDWPGNVRELINRVRRALVMSDNRLIMPEDLGLGGGHAQAAPAALDDARMRTERSALRECLDRSGQNVSRAARDLGVSRTTMYRLLSKHGMRT</sequence>
<dbReference type="Pfam" id="PF02954">
    <property type="entry name" value="HTH_8"/>
    <property type="match status" value="1"/>
</dbReference>
<reference evidence="7 8" key="1">
    <citation type="submission" date="2020-04" db="EMBL/GenBank/DDBJ databases">
        <title>Genome sequencing of novel species.</title>
        <authorList>
            <person name="Heo J."/>
            <person name="Kim S.-J."/>
            <person name="Kim J.-S."/>
            <person name="Hong S.-B."/>
            <person name="Kwon S.-W."/>
        </authorList>
    </citation>
    <scope>NUCLEOTIDE SEQUENCE [LARGE SCALE GENOMIC DNA]</scope>
    <source>
        <strain evidence="7 8">GN2-R2</strain>
    </source>
</reference>
<dbReference type="PANTHER" id="PTHR32071">
    <property type="entry name" value="TRANSCRIPTIONAL REGULATORY PROTEIN"/>
    <property type="match status" value="1"/>
</dbReference>
<dbReference type="PROSITE" id="PS00676">
    <property type="entry name" value="SIGMA54_INTERACT_2"/>
    <property type="match status" value="1"/>
</dbReference>
<dbReference type="SMART" id="SM00382">
    <property type="entry name" value="AAA"/>
    <property type="match status" value="1"/>
</dbReference>
<dbReference type="KEGG" id="mfy:HH212_21920"/>
<dbReference type="InterPro" id="IPR027417">
    <property type="entry name" value="P-loop_NTPase"/>
</dbReference>
<proteinExistence type="predicted"/>
<dbReference type="AlphaFoldDB" id="A0A7Z2ZU71"/>
<accession>A0A7Z2ZU71</accession>
<dbReference type="FunFam" id="3.40.50.300:FF:000006">
    <property type="entry name" value="DNA-binding transcriptional regulator NtrC"/>
    <property type="match status" value="1"/>
</dbReference>
<dbReference type="InterPro" id="IPR002197">
    <property type="entry name" value="HTH_Fis"/>
</dbReference>
<evidence type="ECO:0000313" key="7">
    <source>
        <dbReference type="EMBL" id="QJE02351.1"/>
    </source>
</evidence>
<dbReference type="CDD" id="cd00009">
    <property type="entry name" value="AAA"/>
    <property type="match status" value="1"/>
</dbReference>
<protein>
    <submittedName>
        <fullName evidence="7">Sigma-54-dependent Fis family transcriptional regulator</fullName>
    </submittedName>
</protein>
<dbReference type="PRINTS" id="PR01590">
    <property type="entry name" value="HTHFIS"/>
</dbReference>
<dbReference type="InterPro" id="IPR003593">
    <property type="entry name" value="AAA+_ATPase"/>
</dbReference>
<dbReference type="PROSITE" id="PS00688">
    <property type="entry name" value="SIGMA54_INTERACT_3"/>
    <property type="match status" value="1"/>
</dbReference>
<dbReference type="GO" id="GO:0043565">
    <property type="term" value="F:sequence-specific DNA binding"/>
    <property type="evidence" value="ECO:0007669"/>
    <property type="project" value="InterPro"/>
</dbReference>
<organism evidence="7 8">
    <name type="scientific">Massilia forsythiae</name>
    <dbReference type="NCBI Taxonomy" id="2728020"/>
    <lineage>
        <taxon>Bacteria</taxon>
        <taxon>Pseudomonadati</taxon>
        <taxon>Pseudomonadota</taxon>
        <taxon>Betaproteobacteria</taxon>
        <taxon>Burkholderiales</taxon>
        <taxon>Oxalobacteraceae</taxon>
        <taxon>Telluria group</taxon>
        <taxon>Massilia</taxon>
    </lineage>
</organism>
<evidence type="ECO:0000256" key="2">
    <source>
        <dbReference type="ARBA" id="ARBA00022840"/>
    </source>
</evidence>
<dbReference type="Gene3D" id="3.40.50.300">
    <property type="entry name" value="P-loop containing nucleotide triphosphate hydrolases"/>
    <property type="match status" value="1"/>
</dbReference>
<keyword evidence="5" id="KW-0804">Transcription</keyword>
<dbReference type="GO" id="GO:0006355">
    <property type="term" value="P:regulation of DNA-templated transcription"/>
    <property type="evidence" value="ECO:0007669"/>
    <property type="project" value="InterPro"/>
</dbReference>
<dbReference type="Gene3D" id="1.10.8.60">
    <property type="match status" value="1"/>
</dbReference>
<dbReference type="PANTHER" id="PTHR32071:SF120">
    <property type="entry name" value="TRANSCRIPTIONAL REGULATOR-RELATED"/>
    <property type="match status" value="1"/>
</dbReference>
<feature type="domain" description="Sigma-54 factor interaction" evidence="6">
    <location>
        <begin position="142"/>
        <end position="371"/>
    </location>
</feature>
<dbReference type="Pfam" id="PF20161">
    <property type="entry name" value="VpsR"/>
    <property type="match status" value="1"/>
</dbReference>
<dbReference type="InterPro" id="IPR045343">
    <property type="entry name" value="VpsR"/>
</dbReference>